<comment type="caution">
    <text evidence="8">The sequence shown here is derived from an EMBL/GenBank/DDBJ whole genome shotgun (WGS) entry which is preliminary data.</text>
</comment>
<dbReference type="InterPro" id="IPR001663">
    <property type="entry name" value="Rng_hydr_dOase-A"/>
</dbReference>
<evidence type="ECO:0000259" key="7">
    <source>
        <dbReference type="PROSITE" id="PS51296"/>
    </source>
</evidence>
<dbReference type="Gene3D" id="2.102.10.10">
    <property type="entry name" value="Rieske [2Fe-2S] iron-sulphur domain"/>
    <property type="match status" value="1"/>
</dbReference>
<keyword evidence="5" id="KW-0408">Iron</keyword>
<dbReference type="GO" id="GO:0051537">
    <property type="term" value="F:2 iron, 2 sulfur cluster binding"/>
    <property type="evidence" value="ECO:0007669"/>
    <property type="project" value="UniProtKB-KW"/>
</dbReference>
<evidence type="ECO:0000256" key="5">
    <source>
        <dbReference type="ARBA" id="ARBA00023004"/>
    </source>
</evidence>
<evidence type="ECO:0000256" key="2">
    <source>
        <dbReference type="ARBA" id="ARBA00022714"/>
    </source>
</evidence>
<accession>A0A9X1IRJ3</accession>
<gene>
    <name evidence="8" type="ORF">KK488_10520</name>
</gene>
<dbReference type="Pfam" id="PF00848">
    <property type="entry name" value="Ring_hydroxyl_A"/>
    <property type="match status" value="1"/>
</dbReference>
<dbReference type="Proteomes" id="UP001138757">
    <property type="component" value="Unassembled WGS sequence"/>
</dbReference>
<proteinExistence type="inferred from homology"/>
<dbReference type="Gene3D" id="3.90.380.10">
    <property type="entry name" value="Naphthalene 1,2-dioxygenase Alpha Subunit, Chain A, domain 1"/>
    <property type="match status" value="1"/>
</dbReference>
<evidence type="ECO:0000256" key="3">
    <source>
        <dbReference type="ARBA" id="ARBA00022723"/>
    </source>
</evidence>
<dbReference type="Pfam" id="PF00355">
    <property type="entry name" value="Rieske"/>
    <property type="match status" value="1"/>
</dbReference>
<sequence>MTKPFALRDLVDDRPQDGVFRVNRALFRDPDLFALEMKHVFEGGWVFVGLATQAENPHDYFTGFIGRVPIIVQRDGDGVLRCFVNACPHKGVRLIQKLCGNARRHVCPYHSWTFDSTGANKNIKWQKAGCYGAGFDEDNHDLASVAKFGEYRGFLFASLNPNVPSLEDYLGEARKLIDLVVDKSPEGLELVPGRVTFTYAANWKMQLENCSDQYHFTSTHPSYIRILDQRAREQSAEVVQSSIGAADFWQEDASGTTGGTMSFDHGHVLNWGIMPVSAALPEYEHAEEWAQLHGVAKRNWMFNMRNLTIFPNLQIADNASSQMRVIRPIAAGLTEMQTWCLAPRGESAEARRFRIRQYEDFFNPTGMATPDDTVCYEEAQLGMAEQDRPWLQGHARGLTASVEGGNDYSDMIDMKPARSVLADAQLCDESLFGNYYRAWADRMAEVLS</sequence>
<dbReference type="AlphaFoldDB" id="A0A9X1IRJ3"/>
<feature type="domain" description="Rieske" evidence="7">
    <location>
        <begin position="45"/>
        <end position="124"/>
    </location>
</feature>
<organism evidence="8 9">
    <name type="scientific">Sphingobium nicotianae</name>
    <dbReference type="NCBI Taxonomy" id="2782607"/>
    <lineage>
        <taxon>Bacteria</taxon>
        <taxon>Pseudomonadati</taxon>
        <taxon>Pseudomonadota</taxon>
        <taxon>Alphaproteobacteria</taxon>
        <taxon>Sphingomonadales</taxon>
        <taxon>Sphingomonadaceae</taxon>
        <taxon>Sphingobium</taxon>
    </lineage>
</organism>
<evidence type="ECO:0000256" key="4">
    <source>
        <dbReference type="ARBA" id="ARBA00023002"/>
    </source>
</evidence>
<evidence type="ECO:0000256" key="1">
    <source>
        <dbReference type="ARBA" id="ARBA00008751"/>
    </source>
</evidence>
<keyword evidence="3" id="KW-0479">Metal-binding</keyword>
<name>A0A9X1IRJ3_9SPHN</name>
<dbReference type="PANTHER" id="PTHR43756:SF1">
    <property type="entry name" value="3-PHENYLPROPIONATE_CINNAMIC ACID DIOXYGENASE SUBUNIT ALPHA"/>
    <property type="match status" value="1"/>
</dbReference>
<dbReference type="InterPro" id="IPR017941">
    <property type="entry name" value="Rieske_2Fe-2S"/>
</dbReference>
<evidence type="ECO:0000313" key="9">
    <source>
        <dbReference type="Proteomes" id="UP001138757"/>
    </source>
</evidence>
<keyword evidence="2" id="KW-0001">2Fe-2S</keyword>
<keyword evidence="6" id="KW-0411">Iron-sulfur</keyword>
<dbReference type="PRINTS" id="PR00090">
    <property type="entry name" value="RNGDIOXGNASE"/>
</dbReference>
<comment type="similarity">
    <text evidence="1">Belongs to the bacterial ring-hydroxylating dioxygenase alpha subunit family.</text>
</comment>
<protein>
    <submittedName>
        <fullName evidence="8">Rieske 2Fe-2S domain-containing protein</fullName>
    </submittedName>
</protein>
<dbReference type="SUPFAM" id="SSF55961">
    <property type="entry name" value="Bet v1-like"/>
    <property type="match status" value="1"/>
</dbReference>
<dbReference type="RefSeq" id="WP_214623273.1">
    <property type="nucleotide sequence ID" value="NZ_JAHGAW010000006.1"/>
</dbReference>
<dbReference type="EMBL" id="JAHGAW010000006">
    <property type="protein sequence ID" value="MBT2187379.1"/>
    <property type="molecule type" value="Genomic_DNA"/>
</dbReference>
<dbReference type="InterPro" id="IPR036922">
    <property type="entry name" value="Rieske_2Fe-2S_sf"/>
</dbReference>
<dbReference type="GO" id="GO:0016491">
    <property type="term" value="F:oxidoreductase activity"/>
    <property type="evidence" value="ECO:0007669"/>
    <property type="project" value="UniProtKB-KW"/>
</dbReference>
<keyword evidence="4" id="KW-0560">Oxidoreductase</keyword>
<keyword evidence="9" id="KW-1185">Reference proteome</keyword>
<evidence type="ECO:0000313" key="8">
    <source>
        <dbReference type="EMBL" id="MBT2187379.1"/>
    </source>
</evidence>
<reference evidence="8" key="1">
    <citation type="submission" date="2021-05" db="EMBL/GenBank/DDBJ databases">
        <title>Genome of Sphingobium sp. strain.</title>
        <authorList>
            <person name="Fan R."/>
        </authorList>
    </citation>
    <scope>NUCLEOTIDE SEQUENCE</scope>
    <source>
        <strain evidence="8">H33</strain>
    </source>
</reference>
<dbReference type="PANTHER" id="PTHR43756">
    <property type="entry name" value="CHOLINE MONOOXYGENASE, CHLOROPLASTIC"/>
    <property type="match status" value="1"/>
</dbReference>
<dbReference type="InterPro" id="IPR015879">
    <property type="entry name" value="Ring_hydroxy_dOase_asu_C_dom"/>
</dbReference>
<dbReference type="PROSITE" id="PS51296">
    <property type="entry name" value="RIESKE"/>
    <property type="match status" value="1"/>
</dbReference>
<dbReference type="GO" id="GO:0005506">
    <property type="term" value="F:iron ion binding"/>
    <property type="evidence" value="ECO:0007669"/>
    <property type="project" value="InterPro"/>
</dbReference>
<evidence type="ECO:0000256" key="6">
    <source>
        <dbReference type="ARBA" id="ARBA00023014"/>
    </source>
</evidence>
<dbReference type="SUPFAM" id="SSF50022">
    <property type="entry name" value="ISP domain"/>
    <property type="match status" value="1"/>
</dbReference>